<organism>
    <name type="scientific">Ixodes scapularis</name>
    <name type="common">Black-legged tick</name>
    <name type="synonym">Deer tick</name>
    <dbReference type="NCBI Taxonomy" id="6945"/>
    <lineage>
        <taxon>Eukaryota</taxon>
        <taxon>Metazoa</taxon>
        <taxon>Ecdysozoa</taxon>
        <taxon>Arthropoda</taxon>
        <taxon>Chelicerata</taxon>
        <taxon>Arachnida</taxon>
        <taxon>Acari</taxon>
        <taxon>Parasitiformes</taxon>
        <taxon>Ixodida</taxon>
        <taxon>Ixodoidea</taxon>
        <taxon>Ixodidae</taxon>
        <taxon>Ixodinae</taxon>
        <taxon>Ixodes</taxon>
    </lineage>
</organism>
<evidence type="ECO:0000313" key="3">
    <source>
        <dbReference type="EnsemblMetazoa" id="ISCW003984-PA"/>
    </source>
</evidence>
<protein>
    <submittedName>
        <fullName evidence="2 3">Uncharacterized protein</fullName>
    </submittedName>
</protein>
<name>B7PJ62_IXOSC</name>
<dbReference type="EMBL" id="ABJB010831487">
    <property type="status" value="NOT_ANNOTATED_CDS"/>
    <property type="molecule type" value="Genomic_DNA"/>
</dbReference>
<dbReference type="PaxDb" id="6945-B7PJ62"/>
<dbReference type="VEuPathDB" id="VectorBase:ISCW003984"/>
<proteinExistence type="predicted"/>
<gene>
    <name evidence="2" type="ORF">IscW_ISCW003984</name>
</gene>
<dbReference type="HOGENOM" id="CLU_1908993_0_0_1"/>
<evidence type="ECO:0000313" key="4">
    <source>
        <dbReference type="Proteomes" id="UP000001555"/>
    </source>
</evidence>
<dbReference type="VEuPathDB" id="VectorBase:ISCI003984"/>
<dbReference type="EMBL" id="DS724444">
    <property type="protein sequence ID" value="EEC06634.1"/>
    <property type="molecule type" value="Genomic_DNA"/>
</dbReference>
<evidence type="ECO:0000313" key="2">
    <source>
        <dbReference type="EMBL" id="EEC06634.1"/>
    </source>
</evidence>
<sequence>MSDSERDVSPRSRRRAVGSCAPPERRSVPFFPWGAAGGDKDRDHLDVPGGPEATPVLRLGGPLGGATSAPSGSRFCRGCGSLFVHRAHLQSLSHVERLTEAGLRGANALALVLVQMERDPPFAAAIMARAPRL</sequence>
<evidence type="ECO:0000256" key="1">
    <source>
        <dbReference type="SAM" id="MobiDB-lite"/>
    </source>
</evidence>
<dbReference type="EnsemblMetazoa" id="ISCW003984-RA">
    <property type="protein sequence ID" value="ISCW003984-PA"/>
    <property type="gene ID" value="ISCW003984"/>
</dbReference>
<dbReference type="AlphaFoldDB" id="B7PJ62"/>
<keyword evidence="4" id="KW-1185">Reference proteome</keyword>
<feature type="region of interest" description="Disordered" evidence="1">
    <location>
        <begin position="1"/>
        <end position="70"/>
    </location>
</feature>
<dbReference type="Proteomes" id="UP000001555">
    <property type="component" value="Unassembled WGS sequence"/>
</dbReference>
<reference evidence="3" key="2">
    <citation type="submission" date="2020-05" db="UniProtKB">
        <authorList>
            <consortium name="EnsemblMetazoa"/>
        </authorList>
    </citation>
    <scope>IDENTIFICATION</scope>
    <source>
        <strain evidence="3">wikel</strain>
    </source>
</reference>
<reference evidence="2 4" key="1">
    <citation type="submission" date="2008-03" db="EMBL/GenBank/DDBJ databases">
        <title>Annotation of Ixodes scapularis.</title>
        <authorList>
            <consortium name="Ixodes scapularis Genome Project Consortium"/>
            <person name="Caler E."/>
            <person name="Hannick L.I."/>
            <person name="Bidwell S."/>
            <person name="Joardar V."/>
            <person name="Thiagarajan M."/>
            <person name="Amedeo P."/>
            <person name="Galinsky K.J."/>
            <person name="Schobel S."/>
            <person name="Inman J."/>
            <person name="Hostetler J."/>
            <person name="Miller J."/>
            <person name="Hammond M."/>
            <person name="Megy K."/>
            <person name="Lawson D."/>
            <person name="Kodira C."/>
            <person name="Sutton G."/>
            <person name="Meyer J."/>
            <person name="Hill C.A."/>
            <person name="Birren B."/>
            <person name="Nene V."/>
            <person name="Collins F."/>
            <person name="Alarcon-Chaidez F."/>
            <person name="Wikel S."/>
            <person name="Strausberg R."/>
        </authorList>
    </citation>
    <scope>NUCLEOTIDE SEQUENCE [LARGE SCALE GENOMIC DNA]</scope>
    <source>
        <strain evidence="4">Wikel</strain>
        <strain evidence="2">Wikel colony</strain>
    </source>
</reference>
<dbReference type="InParanoid" id="B7PJ62"/>
<accession>B7PJ62</accession>
<feature type="compositionally biased region" description="Basic and acidic residues" evidence="1">
    <location>
        <begin position="1"/>
        <end position="10"/>
    </location>
</feature>